<evidence type="ECO:0000256" key="1">
    <source>
        <dbReference type="SAM" id="Phobius"/>
    </source>
</evidence>
<dbReference type="EMBL" id="CP081150">
    <property type="protein sequence ID" value="QZA76568.1"/>
    <property type="molecule type" value="Genomic_DNA"/>
</dbReference>
<accession>A0ABX8Z6B1</accession>
<dbReference type="InterPro" id="IPR043129">
    <property type="entry name" value="ATPase_NBD"/>
</dbReference>
<dbReference type="SUPFAM" id="SSF53067">
    <property type="entry name" value="Actin-like ATPase domain"/>
    <property type="match status" value="1"/>
</dbReference>
<dbReference type="InterPro" id="IPR007812">
    <property type="entry name" value="T2SS_protein-GspL"/>
</dbReference>
<feature type="transmembrane region" description="Helical" evidence="1">
    <location>
        <begin position="199"/>
        <end position="219"/>
    </location>
</feature>
<dbReference type="Proteomes" id="UP000825679">
    <property type="component" value="Chromosome"/>
</dbReference>
<organism evidence="3 4">
    <name type="scientific">Deefgea tanakiae</name>
    <dbReference type="NCBI Taxonomy" id="2865840"/>
    <lineage>
        <taxon>Bacteria</taxon>
        <taxon>Pseudomonadati</taxon>
        <taxon>Pseudomonadota</taxon>
        <taxon>Betaproteobacteria</taxon>
        <taxon>Neisseriales</taxon>
        <taxon>Chitinibacteraceae</taxon>
        <taxon>Deefgea</taxon>
    </lineage>
</organism>
<proteinExistence type="predicted"/>
<evidence type="ECO:0000313" key="4">
    <source>
        <dbReference type="Proteomes" id="UP000825679"/>
    </source>
</evidence>
<dbReference type="Pfam" id="PF05134">
    <property type="entry name" value="T2SSL"/>
    <property type="match status" value="1"/>
</dbReference>
<dbReference type="Gene3D" id="3.30.420.380">
    <property type="match status" value="1"/>
</dbReference>
<keyword evidence="4" id="KW-1185">Reference proteome</keyword>
<keyword evidence="1" id="KW-1133">Transmembrane helix</keyword>
<gene>
    <name evidence="3" type="ORF">K4H28_09505</name>
</gene>
<dbReference type="NCBIfam" id="TIGR01709">
    <property type="entry name" value="typeII_sec_gspL"/>
    <property type="match status" value="1"/>
</dbReference>
<dbReference type="RefSeq" id="WP_221004973.1">
    <property type="nucleotide sequence ID" value="NZ_CP081150.1"/>
</dbReference>
<protein>
    <recommendedName>
        <fullName evidence="2">GspL cytoplasmic actin-ATPase-like domain-containing protein</fullName>
    </recommendedName>
</protein>
<reference evidence="3 4" key="1">
    <citation type="submission" date="2021-08" db="EMBL/GenBank/DDBJ databases">
        <title>complete genome sequencing of Deefgea sp. D25.</title>
        <authorList>
            <person name="Bae J.-W."/>
            <person name="Gim D.-H."/>
        </authorList>
    </citation>
    <scope>NUCLEOTIDE SEQUENCE [LARGE SCALE GENOMIC DNA]</scope>
    <source>
        <strain evidence="3 4">D25</strain>
    </source>
</reference>
<name>A0ABX8Z6B1_9NEIS</name>
<evidence type="ECO:0000259" key="2">
    <source>
        <dbReference type="Pfam" id="PF05134"/>
    </source>
</evidence>
<sequence>MGSDTESIHDWFGFTASGALMAHRNDTLDLQAATTMDLAIPAAWLTAHSLTLPAVNKKQRDQLISQALEDRILGKLSDVHWVAGAAVNGITTVWVIEKTRLAAISTWIAQSGLNFQRWLPELLLLPHALTYSHSSKGIMFCTDKESGWLESEADLLALYPALSFKEIAAAELILPPQNTVSFYQNPKVSLSTHWSDWRGAIYVLVACFFIYLLSLFIQWRSLANQEVALRQEIRQTFASIFPGVPVVDPILQWQSQQNAGNNRGASPSADALDLLHKTAAQIDLDVGIDSVEVKAGKVNIVLAESKSAALLAKLTAQGAKVQSNKMPDGRMSIEVQP</sequence>
<keyword evidence="1" id="KW-0472">Membrane</keyword>
<feature type="domain" description="GspL cytoplasmic actin-ATPase-like" evidence="2">
    <location>
        <begin position="25"/>
        <end position="127"/>
    </location>
</feature>
<dbReference type="InterPro" id="IPR024230">
    <property type="entry name" value="GspL_cyto_dom"/>
</dbReference>
<keyword evidence="1" id="KW-0812">Transmembrane</keyword>
<evidence type="ECO:0000313" key="3">
    <source>
        <dbReference type="EMBL" id="QZA76568.1"/>
    </source>
</evidence>